<name>A0A086YD74_9RHOB</name>
<dbReference type="Proteomes" id="UP000028826">
    <property type="component" value="Unassembled WGS sequence"/>
</dbReference>
<reference evidence="2 3" key="1">
    <citation type="submission" date="2014-03" db="EMBL/GenBank/DDBJ databases">
        <title>Genome of Haematobacter massiliensis CCUG 47968.</title>
        <authorList>
            <person name="Wang D."/>
            <person name="Wang G."/>
        </authorList>
    </citation>
    <scope>NUCLEOTIDE SEQUENCE [LARGE SCALE GENOMIC DNA]</scope>
    <source>
        <strain evidence="2 3">CCUG 47968</strain>
    </source>
</reference>
<evidence type="ECO:0000313" key="3">
    <source>
        <dbReference type="Proteomes" id="UP000028826"/>
    </source>
</evidence>
<organism evidence="2 3">
    <name type="scientific">Haematobacter massiliensis</name>
    <dbReference type="NCBI Taxonomy" id="195105"/>
    <lineage>
        <taxon>Bacteria</taxon>
        <taxon>Pseudomonadati</taxon>
        <taxon>Pseudomonadota</taxon>
        <taxon>Alphaproteobacteria</taxon>
        <taxon>Rhodobacterales</taxon>
        <taxon>Paracoccaceae</taxon>
        <taxon>Haematobacter</taxon>
    </lineage>
</organism>
<feature type="compositionally biased region" description="Basic and acidic residues" evidence="1">
    <location>
        <begin position="76"/>
        <end position="87"/>
    </location>
</feature>
<evidence type="ECO:0000256" key="1">
    <source>
        <dbReference type="SAM" id="MobiDB-lite"/>
    </source>
</evidence>
<comment type="caution">
    <text evidence="2">The sequence shown here is derived from an EMBL/GenBank/DDBJ whole genome shotgun (WGS) entry which is preliminary data.</text>
</comment>
<evidence type="ECO:0000313" key="2">
    <source>
        <dbReference type="EMBL" id="KFI32224.1"/>
    </source>
</evidence>
<dbReference type="EMBL" id="JGYG01000001">
    <property type="protein sequence ID" value="KFI32224.1"/>
    <property type="molecule type" value="Genomic_DNA"/>
</dbReference>
<dbReference type="AlphaFoldDB" id="A0A086YD74"/>
<protein>
    <submittedName>
        <fullName evidence="2">Uncharacterized protein</fullName>
    </submittedName>
</protein>
<accession>A0A086YD74</accession>
<feature type="region of interest" description="Disordered" evidence="1">
    <location>
        <begin position="76"/>
        <end position="101"/>
    </location>
</feature>
<keyword evidence="3" id="KW-1185">Reference proteome</keyword>
<proteinExistence type="predicted"/>
<gene>
    <name evidence="2" type="ORF">CN97_05290</name>
</gene>
<sequence length="101" mass="10881">MAGNRSQSSVCAASPEMSALMIADHRNQSAWCDENTTCNPLGMAKGKVECDIAAHGDAKNNGATDAEFVKQIDRHSCKRARATDRSGRHAPPKSWQVRGPD</sequence>